<comment type="caution">
    <text evidence="1">The sequence shown here is derived from an EMBL/GenBank/DDBJ whole genome shotgun (WGS) entry which is preliminary data.</text>
</comment>
<gene>
    <name evidence="1" type="ORF">NM208_g3480</name>
</gene>
<protein>
    <submittedName>
        <fullName evidence="1">Uncharacterized protein</fullName>
    </submittedName>
</protein>
<organism evidence="1 2">
    <name type="scientific">Fusarium decemcellulare</name>
    <dbReference type="NCBI Taxonomy" id="57161"/>
    <lineage>
        <taxon>Eukaryota</taxon>
        <taxon>Fungi</taxon>
        <taxon>Dikarya</taxon>
        <taxon>Ascomycota</taxon>
        <taxon>Pezizomycotina</taxon>
        <taxon>Sordariomycetes</taxon>
        <taxon>Hypocreomycetidae</taxon>
        <taxon>Hypocreales</taxon>
        <taxon>Nectriaceae</taxon>
        <taxon>Fusarium</taxon>
        <taxon>Fusarium decemcellulare species complex</taxon>
    </lineage>
</organism>
<dbReference type="Proteomes" id="UP001148629">
    <property type="component" value="Unassembled WGS sequence"/>
</dbReference>
<reference evidence="1" key="1">
    <citation type="submission" date="2022-08" db="EMBL/GenBank/DDBJ databases">
        <title>Genome Sequence of Fusarium decemcellulare.</title>
        <authorList>
            <person name="Buettner E."/>
        </authorList>
    </citation>
    <scope>NUCLEOTIDE SEQUENCE</scope>
    <source>
        <strain evidence="1">Babe19</strain>
    </source>
</reference>
<sequence>MTSNPPDRCCTVGSIHEGNPGGKLIRINEKIDAYLATPVGRSSLPQAVLYLPDIIGIWRNSKLMADAFASHGYVCLVLDLFDGDPAPLNAPEDFDVPQWLTHGSSGKNPHTDNEIDPIVAAGIDYLRQMGIVEIASAGYCLGAKYAIRHFPAGIKCSFLAHPSFVGAEDLATIPGPVSIAAAEHDDIFTVDQRHASEKALASSRQDFQINLFSGVHHGFAVRGNLEDEKQLFAKEQAFRQAVSWFERHLKGNEKTAGTG</sequence>
<evidence type="ECO:0000313" key="2">
    <source>
        <dbReference type="Proteomes" id="UP001148629"/>
    </source>
</evidence>
<accession>A0ACC1SNW4</accession>
<evidence type="ECO:0000313" key="1">
    <source>
        <dbReference type="EMBL" id="KAJ3543612.1"/>
    </source>
</evidence>
<keyword evidence="2" id="KW-1185">Reference proteome</keyword>
<name>A0ACC1SNW4_9HYPO</name>
<proteinExistence type="predicted"/>
<dbReference type="EMBL" id="JANRMS010000236">
    <property type="protein sequence ID" value="KAJ3543612.1"/>
    <property type="molecule type" value="Genomic_DNA"/>
</dbReference>